<protein>
    <submittedName>
        <fullName evidence="1">3775_t:CDS:1</fullName>
    </submittedName>
</protein>
<gene>
    <name evidence="1" type="ORF">ACOLOM_LOCUS1299</name>
</gene>
<reference evidence="1" key="1">
    <citation type="submission" date="2021-06" db="EMBL/GenBank/DDBJ databases">
        <authorList>
            <person name="Kallberg Y."/>
            <person name="Tangrot J."/>
            <person name="Rosling A."/>
        </authorList>
    </citation>
    <scope>NUCLEOTIDE SEQUENCE</scope>
    <source>
        <strain evidence="1">CL356</strain>
    </source>
</reference>
<sequence length="231" mass="27507">MHRPLQIPGAFPKPETARKVYLTKKYFNCWRESTSRIKKKIALAKEIYEFNKKAYSFLLWVNMTRNSKMKKMIAKNVSFSAKEEDLPPISILKQKPGASRRIPLKQNLQFSKNLEQVYSYRPVEDKDMIYIQIISDKEAEENMEVDLNETKNNENTEPMRIDEFDECPEKDAMEDDENEMSIVAVHKIAEFYEFKYLKRSEKHIVLKKAFQMYRYGSLDNKDLQRKLLKLI</sequence>
<evidence type="ECO:0000313" key="1">
    <source>
        <dbReference type="EMBL" id="CAG8464178.1"/>
    </source>
</evidence>
<evidence type="ECO:0000313" key="2">
    <source>
        <dbReference type="Proteomes" id="UP000789525"/>
    </source>
</evidence>
<keyword evidence="2" id="KW-1185">Reference proteome</keyword>
<comment type="caution">
    <text evidence="1">The sequence shown here is derived from an EMBL/GenBank/DDBJ whole genome shotgun (WGS) entry which is preliminary data.</text>
</comment>
<dbReference type="EMBL" id="CAJVPT010001536">
    <property type="protein sequence ID" value="CAG8464178.1"/>
    <property type="molecule type" value="Genomic_DNA"/>
</dbReference>
<name>A0ACA9KC12_9GLOM</name>
<dbReference type="Proteomes" id="UP000789525">
    <property type="component" value="Unassembled WGS sequence"/>
</dbReference>
<proteinExistence type="predicted"/>
<accession>A0ACA9KC12</accession>
<organism evidence="1 2">
    <name type="scientific">Acaulospora colombiana</name>
    <dbReference type="NCBI Taxonomy" id="27376"/>
    <lineage>
        <taxon>Eukaryota</taxon>
        <taxon>Fungi</taxon>
        <taxon>Fungi incertae sedis</taxon>
        <taxon>Mucoromycota</taxon>
        <taxon>Glomeromycotina</taxon>
        <taxon>Glomeromycetes</taxon>
        <taxon>Diversisporales</taxon>
        <taxon>Acaulosporaceae</taxon>
        <taxon>Acaulospora</taxon>
    </lineage>
</organism>